<gene>
    <name evidence="9" type="primary">fabZ</name>
    <name evidence="10" type="ORF">C8D91_2027</name>
</gene>
<dbReference type="InterPro" id="IPR010084">
    <property type="entry name" value="FabZ"/>
</dbReference>
<evidence type="ECO:0000256" key="8">
    <source>
        <dbReference type="ARBA" id="ARBA00025049"/>
    </source>
</evidence>
<comment type="function">
    <text evidence="8 9">Involved in unsaturated fatty acids biosynthesis. Catalyzes the dehydration of short chain beta-hydroxyacyl-ACPs and long chain saturated and unsaturated beta-hydroxyacyl-ACPs.</text>
</comment>
<evidence type="ECO:0000256" key="3">
    <source>
        <dbReference type="ARBA" id="ARBA00022490"/>
    </source>
</evidence>
<dbReference type="RefSeq" id="WP_099019890.1">
    <property type="nucleotide sequence ID" value="NZ_NIHB01000004.1"/>
</dbReference>
<protein>
    <recommendedName>
        <fullName evidence="9">3-hydroxyacyl-[acyl-carrier-protein] dehydratase FabZ</fullName>
        <ecNumber evidence="9">4.2.1.59</ecNumber>
    </recommendedName>
    <alternativeName>
        <fullName evidence="9">(3R)-hydroxymyristoyl-[acyl-carrier-protein] dehydratase</fullName>
        <shortName evidence="9">(3R)-hydroxymyristoyl-ACP dehydrase</shortName>
    </alternativeName>
    <alternativeName>
        <fullName evidence="9">Beta-hydroxyacyl-ACP dehydratase</fullName>
    </alternativeName>
</protein>
<dbReference type="InterPro" id="IPR013114">
    <property type="entry name" value="FabA_FabZ"/>
</dbReference>
<comment type="catalytic activity">
    <reaction evidence="9">
        <text>a (3R)-hydroxyacyl-[ACP] = a (2E)-enoyl-[ACP] + H2O</text>
        <dbReference type="Rhea" id="RHEA:13097"/>
        <dbReference type="Rhea" id="RHEA-COMP:9925"/>
        <dbReference type="Rhea" id="RHEA-COMP:9945"/>
        <dbReference type="ChEBI" id="CHEBI:15377"/>
        <dbReference type="ChEBI" id="CHEBI:78784"/>
        <dbReference type="ChEBI" id="CHEBI:78827"/>
        <dbReference type="EC" id="4.2.1.59"/>
    </reaction>
</comment>
<dbReference type="OrthoDB" id="9772788at2"/>
<comment type="caution">
    <text evidence="10">The sequence shown here is derived from an EMBL/GenBank/DDBJ whole genome shotgun (WGS) entry which is preliminary data.</text>
</comment>
<dbReference type="PANTHER" id="PTHR30272:SF1">
    <property type="entry name" value="3-HYDROXYACYL-[ACYL-CARRIER-PROTEIN] DEHYDRATASE"/>
    <property type="match status" value="1"/>
</dbReference>
<evidence type="ECO:0000256" key="9">
    <source>
        <dbReference type="HAMAP-Rule" id="MF_00406"/>
    </source>
</evidence>
<dbReference type="GO" id="GO:0009245">
    <property type="term" value="P:lipid A biosynthetic process"/>
    <property type="evidence" value="ECO:0007669"/>
    <property type="project" value="UniProtKB-UniRule"/>
</dbReference>
<evidence type="ECO:0000256" key="4">
    <source>
        <dbReference type="ARBA" id="ARBA00022516"/>
    </source>
</evidence>
<dbReference type="GO" id="GO:0006633">
    <property type="term" value="P:fatty acid biosynthetic process"/>
    <property type="evidence" value="ECO:0007669"/>
    <property type="project" value="UniProtKB-UniRule"/>
</dbReference>
<comment type="subcellular location">
    <subcellularLocation>
        <location evidence="1 9">Cytoplasm</location>
    </subcellularLocation>
</comment>
<evidence type="ECO:0000256" key="5">
    <source>
        <dbReference type="ARBA" id="ARBA00022556"/>
    </source>
</evidence>
<dbReference type="SUPFAM" id="SSF54637">
    <property type="entry name" value="Thioesterase/thiol ester dehydrase-isomerase"/>
    <property type="match status" value="1"/>
</dbReference>
<name>A0A4V3DHT8_9GAMM</name>
<comment type="similarity">
    <text evidence="2 9">Belongs to the thioester dehydratase family. FabZ subfamily.</text>
</comment>
<dbReference type="AlphaFoldDB" id="A0A4V3DHT8"/>
<accession>A0A4V3DHT8</accession>
<evidence type="ECO:0000256" key="1">
    <source>
        <dbReference type="ARBA" id="ARBA00004496"/>
    </source>
</evidence>
<proteinExistence type="inferred from homology"/>
<keyword evidence="5 9" id="KW-0441">Lipid A biosynthesis</keyword>
<sequence length="150" mass="16766">MTDQNKSIGVEQIMEMLPHRYPFLLVDKVLDYEAGQWIKAIKNVTFNEPQFQGHFPNHPVMPGVMVIEAMAQAAGVLTQLSRDGLANDALFYLVKVDKAKFTQIVVPGDQVEFECHIKKVIKNMTLYQCKASVAGKVVAKAELLCAEKSK</sequence>
<keyword evidence="4 9" id="KW-0444">Lipid biosynthesis</keyword>
<dbReference type="NCBIfam" id="TIGR01750">
    <property type="entry name" value="fabZ"/>
    <property type="match status" value="1"/>
</dbReference>
<dbReference type="PANTHER" id="PTHR30272">
    <property type="entry name" value="3-HYDROXYACYL-[ACYL-CARRIER-PROTEIN] DEHYDRATASE"/>
    <property type="match status" value="1"/>
</dbReference>
<evidence type="ECO:0000256" key="6">
    <source>
        <dbReference type="ARBA" id="ARBA00023098"/>
    </source>
</evidence>
<dbReference type="CDD" id="cd01288">
    <property type="entry name" value="FabZ"/>
    <property type="match status" value="1"/>
</dbReference>
<keyword evidence="11" id="KW-1185">Reference proteome</keyword>
<keyword evidence="7 9" id="KW-0456">Lyase</keyword>
<dbReference type="EMBL" id="SNZB01000004">
    <property type="protein sequence ID" value="TDR19471.1"/>
    <property type="molecule type" value="Genomic_DNA"/>
</dbReference>
<dbReference type="Proteomes" id="UP000295724">
    <property type="component" value="Unassembled WGS sequence"/>
</dbReference>
<evidence type="ECO:0000313" key="11">
    <source>
        <dbReference type="Proteomes" id="UP000295724"/>
    </source>
</evidence>
<dbReference type="HAMAP" id="MF_00406">
    <property type="entry name" value="FabZ"/>
    <property type="match status" value="1"/>
</dbReference>
<keyword evidence="3 9" id="KW-0963">Cytoplasm</keyword>
<organism evidence="10 11">
    <name type="scientific">Marinicella litoralis</name>
    <dbReference type="NCBI Taxonomy" id="644220"/>
    <lineage>
        <taxon>Bacteria</taxon>
        <taxon>Pseudomonadati</taxon>
        <taxon>Pseudomonadota</taxon>
        <taxon>Gammaproteobacteria</taxon>
        <taxon>Lysobacterales</taxon>
        <taxon>Marinicellaceae</taxon>
        <taxon>Marinicella</taxon>
    </lineage>
</organism>
<keyword evidence="6 9" id="KW-0443">Lipid metabolism</keyword>
<dbReference type="Gene3D" id="3.10.129.10">
    <property type="entry name" value="Hotdog Thioesterase"/>
    <property type="match status" value="1"/>
</dbReference>
<dbReference type="GO" id="GO:0005737">
    <property type="term" value="C:cytoplasm"/>
    <property type="evidence" value="ECO:0007669"/>
    <property type="project" value="UniProtKB-SubCell"/>
</dbReference>
<dbReference type="EC" id="4.2.1.59" evidence="9"/>
<dbReference type="GO" id="GO:0016020">
    <property type="term" value="C:membrane"/>
    <property type="evidence" value="ECO:0007669"/>
    <property type="project" value="GOC"/>
</dbReference>
<dbReference type="GO" id="GO:0019171">
    <property type="term" value="F:(3R)-hydroxyacyl-[acyl-carrier-protein] dehydratase activity"/>
    <property type="evidence" value="ECO:0007669"/>
    <property type="project" value="UniProtKB-EC"/>
</dbReference>
<reference evidence="10 11" key="1">
    <citation type="submission" date="2019-03" db="EMBL/GenBank/DDBJ databases">
        <title>Genomic Encyclopedia of Type Strains, Phase IV (KMG-IV): sequencing the most valuable type-strain genomes for metagenomic binning, comparative biology and taxonomic classification.</title>
        <authorList>
            <person name="Goeker M."/>
        </authorList>
    </citation>
    <scope>NUCLEOTIDE SEQUENCE [LARGE SCALE GENOMIC DNA]</scope>
    <source>
        <strain evidence="10 11">DSM 25488</strain>
    </source>
</reference>
<evidence type="ECO:0000256" key="2">
    <source>
        <dbReference type="ARBA" id="ARBA00009174"/>
    </source>
</evidence>
<feature type="active site" evidence="9">
    <location>
        <position position="54"/>
    </location>
</feature>
<dbReference type="InterPro" id="IPR029069">
    <property type="entry name" value="HotDog_dom_sf"/>
</dbReference>
<dbReference type="NCBIfam" id="NF000582">
    <property type="entry name" value="PRK00006.1"/>
    <property type="match status" value="1"/>
</dbReference>
<evidence type="ECO:0000313" key="10">
    <source>
        <dbReference type="EMBL" id="TDR19471.1"/>
    </source>
</evidence>
<dbReference type="Pfam" id="PF07977">
    <property type="entry name" value="FabA"/>
    <property type="match status" value="1"/>
</dbReference>
<evidence type="ECO:0000256" key="7">
    <source>
        <dbReference type="ARBA" id="ARBA00023239"/>
    </source>
</evidence>
<dbReference type="FunFam" id="3.10.129.10:FF:000001">
    <property type="entry name" value="3-hydroxyacyl-[acyl-carrier-protein] dehydratase FabZ"/>
    <property type="match status" value="1"/>
</dbReference>